<gene>
    <name evidence="2" type="ordered locus">DGo_PB0275</name>
</gene>
<geneLocation type="plasmid" evidence="2 3">
    <name>P2</name>
</geneLocation>
<dbReference type="AlphaFoldDB" id="H8H1Z7"/>
<proteinExistence type="predicted"/>
<dbReference type="KEGG" id="dgo:DGo_PB0275"/>
<reference evidence="2 3" key="1">
    <citation type="journal article" date="2012" name="PLoS ONE">
        <title>Genome sequence and transcriptome analysis of the radioresistant bacterium Deinococcus gobiensis: insights into the extreme environmental adaptations.</title>
        <authorList>
            <person name="Yuan M."/>
            <person name="Chen M."/>
            <person name="Zhang W."/>
            <person name="Lu W."/>
            <person name="Wang J."/>
            <person name="Yang M."/>
            <person name="Zhao P."/>
            <person name="Tang R."/>
            <person name="Li X."/>
            <person name="Hao Y."/>
            <person name="Zhou Z."/>
            <person name="Zhan Y."/>
            <person name="Yu H."/>
            <person name="Teng C."/>
            <person name="Yan Y."/>
            <person name="Ping S."/>
            <person name="Wang Y."/>
            <person name="Lin M."/>
        </authorList>
    </citation>
    <scope>NUCLEOTIDE SEQUENCE [LARGE SCALE GENOMIC DNA]</scope>
    <source>
        <strain evidence="3">DSM 21396 / JCM 16679 / CGMCC 1.7299 / I-0</strain>
        <plasmid evidence="2">P2</plasmid>
    </source>
</reference>
<protein>
    <submittedName>
        <fullName evidence="2">Uncharacterized protein</fullName>
    </submittedName>
</protein>
<keyword evidence="3" id="KW-1185">Reference proteome</keyword>
<accession>H8H1Z7</accession>
<dbReference type="HOGENOM" id="CLU_2537011_0_0_0"/>
<evidence type="ECO:0000256" key="1">
    <source>
        <dbReference type="SAM" id="MobiDB-lite"/>
    </source>
</evidence>
<evidence type="ECO:0000313" key="3">
    <source>
        <dbReference type="Proteomes" id="UP000007575"/>
    </source>
</evidence>
<keyword evidence="2" id="KW-0614">Plasmid</keyword>
<organism evidence="2 3">
    <name type="scientific">Deinococcus gobiensis (strain DSM 21396 / JCM 16679 / CGMCC 1.7299 / I-0)</name>
    <dbReference type="NCBI Taxonomy" id="745776"/>
    <lineage>
        <taxon>Bacteria</taxon>
        <taxon>Thermotogati</taxon>
        <taxon>Deinococcota</taxon>
        <taxon>Deinococci</taxon>
        <taxon>Deinococcales</taxon>
        <taxon>Deinococcaceae</taxon>
        <taxon>Deinococcus</taxon>
    </lineage>
</organism>
<feature type="region of interest" description="Disordered" evidence="1">
    <location>
        <begin position="53"/>
        <end position="83"/>
    </location>
</feature>
<name>H8H1Z7_DEIGI</name>
<dbReference type="Proteomes" id="UP000007575">
    <property type="component" value="Plasmid P2"/>
</dbReference>
<dbReference type="EMBL" id="CP002193">
    <property type="protein sequence ID" value="AFD27545.1"/>
    <property type="molecule type" value="Genomic_DNA"/>
</dbReference>
<evidence type="ECO:0000313" key="2">
    <source>
        <dbReference type="EMBL" id="AFD27545.1"/>
    </source>
</evidence>
<sequence>MDVPADVGGVHLEQHTQQMHWEVVAQIDQRQQETVGDVEFELPARPDAALSSLPQEGRAVRPGPQGLKVFSEEREFGGVQAAE</sequence>